<protein>
    <recommendedName>
        <fullName evidence="4">G protein-coupled receptor</fullName>
    </recommendedName>
</protein>
<comment type="caution">
    <text evidence="2">The sequence shown here is derived from an EMBL/GenBank/DDBJ whole genome shotgun (WGS) entry which is preliminary data.</text>
</comment>
<dbReference type="PANTHER" id="PTHR22943">
    <property type="entry name" value="7-TRANSMEMBRANE DOMAIN RECEPTOR C.ELEGANS"/>
    <property type="match status" value="1"/>
</dbReference>
<evidence type="ECO:0000256" key="1">
    <source>
        <dbReference type="SAM" id="Phobius"/>
    </source>
</evidence>
<keyword evidence="3" id="KW-1185">Reference proteome</keyword>
<name>A0AAN5I020_9BILA</name>
<keyword evidence="1" id="KW-0472">Membrane</keyword>
<dbReference type="PANTHER" id="PTHR22943:SF248">
    <property type="entry name" value="SEVEN TM RECEPTOR"/>
    <property type="match status" value="1"/>
</dbReference>
<keyword evidence="1" id="KW-1133">Transmembrane helix</keyword>
<gene>
    <name evidence="2" type="ORF">PMAYCL1PPCAC_17055</name>
</gene>
<feature type="non-terminal residue" evidence="2">
    <location>
        <position position="1"/>
    </location>
</feature>
<evidence type="ECO:0008006" key="4">
    <source>
        <dbReference type="Google" id="ProtNLM"/>
    </source>
</evidence>
<accession>A0AAN5I020</accession>
<dbReference type="InterPro" id="IPR019423">
    <property type="entry name" value="7TM_GPCR_serpentine_rcpt_Srj"/>
</dbReference>
<evidence type="ECO:0000313" key="3">
    <source>
        <dbReference type="Proteomes" id="UP001328107"/>
    </source>
</evidence>
<proteinExistence type="predicted"/>
<feature type="non-terminal residue" evidence="2">
    <location>
        <position position="191"/>
    </location>
</feature>
<reference evidence="3" key="1">
    <citation type="submission" date="2022-10" db="EMBL/GenBank/DDBJ databases">
        <title>Genome assembly of Pristionchus species.</title>
        <authorList>
            <person name="Yoshida K."/>
            <person name="Sommer R.J."/>
        </authorList>
    </citation>
    <scope>NUCLEOTIDE SEQUENCE [LARGE SCALE GENOMIC DNA]</scope>
    <source>
        <strain evidence="3">RS5460</strain>
    </source>
</reference>
<evidence type="ECO:0000313" key="2">
    <source>
        <dbReference type="EMBL" id="GMR46860.1"/>
    </source>
</evidence>
<organism evidence="2 3">
    <name type="scientific">Pristionchus mayeri</name>
    <dbReference type="NCBI Taxonomy" id="1317129"/>
    <lineage>
        <taxon>Eukaryota</taxon>
        <taxon>Metazoa</taxon>
        <taxon>Ecdysozoa</taxon>
        <taxon>Nematoda</taxon>
        <taxon>Chromadorea</taxon>
        <taxon>Rhabditida</taxon>
        <taxon>Rhabditina</taxon>
        <taxon>Diplogasteromorpha</taxon>
        <taxon>Diplogasteroidea</taxon>
        <taxon>Neodiplogasteridae</taxon>
        <taxon>Pristionchus</taxon>
    </lineage>
</organism>
<dbReference type="Pfam" id="PF10319">
    <property type="entry name" value="7TM_GPCR_Srj"/>
    <property type="match status" value="1"/>
</dbReference>
<feature type="transmembrane region" description="Helical" evidence="1">
    <location>
        <begin position="6"/>
        <end position="21"/>
    </location>
</feature>
<dbReference type="Proteomes" id="UP001328107">
    <property type="component" value="Unassembled WGS sequence"/>
</dbReference>
<dbReference type="EMBL" id="BTRK01000004">
    <property type="protein sequence ID" value="GMR46860.1"/>
    <property type="molecule type" value="Genomic_DNA"/>
</dbReference>
<sequence>ILNSLTATSIIGNTLLLLLLYHPRSVFLGNYRYLLFTFALTDIVISLYHAWYIPILLGSYGYAFFGYSTLTMGGVVASQATMIYTITFYAPFYVLCVHFIYRRLSEKSMPTRFLPFLESYGITALNAPYLNYAAISHYVRFSLTMLKKITLFRRTHTLVRTIVHCQFLLLLEFLELDRLRFPFCAFGKLLR</sequence>
<feature type="transmembrane region" description="Helical" evidence="1">
    <location>
        <begin position="82"/>
        <end position="101"/>
    </location>
</feature>
<feature type="transmembrane region" description="Helical" evidence="1">
    <location>
        <begin position="33"/>
        <end position="62"/>
    </location>
</feature>
<dbReference type="AlphaFoldDB" id="A0AAN5I020"/>
<keyword evidence="1" id="KW-0812">Transmembrane</keyword>